<keyword evidence="3" id="KW-0131">Cell cycle</keyword>
<keyword evidence="1" id="KW-0175">Coiled coil</keyword>
<dbReference type="Pfam" id="PF04977">
    <property type="entry name" value="DivIC"/>
    <property type="match status" value="1"/>
</dbReference>
<evidence type="ECO:0000313" key="6">
    <source>
        <dbReference type="Proteomes" id="UP000239720"/>
    </source>
</evidence>
<keyword evidence="2" id="KW-0472">Membrane</keyword>
<dbReference type="KEGG" id="hsc:HVS_00590"/>
<evidence type="ECO:0000313" key="3">
    <source>
        <dbReference type="EMBL" id="AUG56098.1"/>
    </source>
</evidence>
<dbReference type="AlphaFoldDB" id="A0A2K9E167"/>
<protein>
    <submittedName>
        <fullName evidence="3">Cell division protein FtsL</fullName>
    </submittedName>
    <submittedName>
        <fullName evidence="4">Septation inhibitor protein</fullName>
    </submittedName>
</protein>
<dbReference type="EMBL" id="CP025197">
    <property type="protein sequence ID" value="AUG56098.1"/>
    <property type="molecule type" value="Genomic_DNA"/>
</dbReference>
<dbReference type="Proteomes" id="UP000233534">
    <property type="component" value="Chromosome"/>
</dbReference>
<sequence>MNKRKRPNWFLIIVLLIGVTNLSVIIIKQQSILNAQRAEMEELALKIEEERELNEKLLEERERVLSDEYIEAIARKELGLVKEGERVFVDINR</sequence>
<keyword evidence="2" id="KW-0812">Transmembrane</keyword>
<dbReference type="RefSeq" id="WP_101298542.1">
    <property type="nucleotide sequence ID" value="NZ_CP025197.1"/>
</dbReference>
<gene>
    <name evidence="3" type="primary">ftsL1</name>
    <name evidence="4" type="ORF">B9R14_02315</name>
    <name evidence="3" type="ORF">HVS_00590</name>
</gene>
<evidence type="ECO:0000256" key="1">
    <source>
        <dbReference type="SAM" id="Coils"/>
    </source>
</evidence>
<reference evidence="3 5" key="1">
    <citation type="submission" date="2017-12" db="EMBL/GenBank/DDBJ databases">
        <title>Complete genome sequence of Herbivorax saccincola GGR1, a novel Cellulosome-producing hydrolytic bacterium in a thermophilic biogas plant, established by Illumina and Nanopore MinION sequencing.</title>
        <authorList>
            <person name="Pechtl A."/>
            <person name="Ruckert C."/>
            <person name="Koeck D.E."/>
            <person name="Maus I."/>
            <person name="Winkler A."/>
            <person name="Kalinowski J."/>
            <person name="Puhler A."/>
            <person name="Schwarz W.W."/>
            <person name="Zverlov V.V."/>
            <person name="Schluter A."/>
            <person name="Liebl W."/>
        </authorList>
    </citation>
    <scope>NUCLEOTIDE SEQUENCE [LARGE SCALE GENOMIC DNA]</scope>
    <source>
        <strain evidence="3">GGR1</strain>
        <strain evidence="5">SR1</strain>
    </source>
</reference>
<organism evidence="3 5">
    <name type="scientific">Acetivibrio saccincola</name>
    <dbReference type="NCBI Taxonomy" id="1677857"/>
    <lineage>
        <taxon>Bacteria</taxon>
        <taxon>Bacillati</taxon>
        <taxon>Bacillota</taxon>
        <taxon>Clostridia</taxon>
        <taxon>Eubacteriales</taxon>
        <taxon>Oscillospiraceae</taxon>
        <taxon>Acetivibrio</taxon>
    </lineage>
</organism>
<dbReference type="InterPro" id="IPR007060">
    <property type="entry name" value="FtsL/DivIC"/>
</dbReference>
<keyword evidence="3" id="KW-0132">Cell division</keyword>
<accession>A0A2K9E167</accession>
<dbReference type="Proteomes" id="UP000239720">
    <property type="component" value="Unassembled WGS sequence"/>
</dbReference>
<evidence type="ECO:0000313" key="4">
    <source>
        <dbReference type="EMBL" id="PQQ65716.1"/>
    </source>
</evidence>
<dbReference type="OrthoDB" id="9815382at2"/>
<dbReference type="EMBL" id="NEMB01000003">
    <property type="protein sequence ID" value="PQQ65716.1"/>
    <property type="molecule type" value="Genomic_DNA"/>
</dbReference>
<name>A0A2K9E167_9FIRM</name>
<keyword evidence="5" id="KW-1185">Reference proteome</keyword>
<feature type="coiled-coil region" evidence="1">
    <location>
        <begin position="33"/>
        <end position="67"/>
    </location>
</feature>
<keyword evidence="2" id="KW-1133">Transmembrane helix</keyword>
<reference evidence="4 6" key="2">
    <citation type="journal article" date="2018" name="Syst. Appl. Microbiol.">
        <title>Characterization and high-quality draft genome sequence of Herbivorax saccincola A7, an anaerobic, alkaliphilic, thermophilic, cellulolytic, and xylanolytic bacterium.</title>
        <authorList>
            <person name="Aikawa S."/>
            <person name="Baramee S."/>
            <person name="Sermsathanaswadi J."/>
            <person name="Thianheng P."/>
            <person name="Tachaapaikoon C."/>
            <person name="Shikata A."/>
            <person name="Waeonukul R."/>
            <person name="Pason P."/>
            <person name="Ratanakhanokchai K."/>
            <person name="Kosugi A."/>
        </authorList>
    </citation>
    <scope>NUCLEOTIDE SEQUENCE [LARGE SCALE GENOMIC DNA]</scope>
    <source>
        <strain evidence="4 6">A7</strain>
    </source>
</reference>
<evidence type="ECO:0000256" key="2">
    <source>
        <dbReference type="SAM" id="Phobius"/>
    </source>
</evidence>
<feature type="transmembrane region" description="Helical" evidence="2">
    <location>
        <begin position="9"/>
        <end position="27"/>
    </location>
</feature>
<proteinExistence type="predicted"/>
<dbReference type="GO" id="GO:0051301">
    <property type="term" value="P:cell division"/>
    <property type="evidence" value="ECO:0007669"/>
    <property type="project" value="UniProtKB-KW"/>
</dbReference>
<evidence type="ECO:0000313" key="5">
    <source>
        <dbReference type="Proteomes" id="UP000233534"/>
    </source>
</evidence>